<feature type="domain" description="Major facilitator superfamily (MFS) profile" evidence="8">
    <location>
        <begin position="13"/>
        <end position="491"/>
    </location>
</feature>
<feature type="transmembrane region" description="Helical" evidence="7">
    <location>
        <begin position="465"/>
        <end position="486"/>
    </location>
</feature>
<dbReference type="InterPro" id="IPR036259">
    <property type="entry name" value="MFS_trans_sf"/>
</dbReference>
<dbReference type="AlphaFoldDB" id="A0A0R1LQD4"/>
<feature type="transmembrane region" description="Helical" evidence="7">
    <location>
        <begin position="244"/>
        <end position="262"/>
    </location>
</feature>
<evidence type="ECO:0000256" key="2">
    <source>
        <dbReference type="ARBA" id="ARBA00022448"/>
    </source>
</evidence>
<dbReference type="PATRIC" id="fig|1423715.3.peg.420"/>
<feature type="transmembrane region" description="Helical" evidence="7">
    <location>
        <begin position="183"/>
        <end position="201"/>
    </location>
</feature>
<name>A0A0R1LQD4_9LACO</name>
<dbReference type="GO" id="GO:0005886">
    <property type="term" value="C:plasma membrane"/>
    <property type="evidence" value="ECO:0007669"/>
    <property type="project" value="UniProtKB-SubCell"/>
</dbReference>
<feature type="transmembrane region" description="Helical" evidence="7">
    <location>
        <begin position="282"/>
        <end position="302"/>
    </location>
</feature>
<protein>
    <submittedName>
        <fullName evidence="9">Drug H+ antiporter-2 (DHA2) family protein</fullName>
    </submittedName>
</protein>
<evidence type="ECO:0000256" key="3">
    <source>
        <dbReference type="ARBA" id="ARBA00022475"/>
    </source>
</evidence>
<gene>
    <name evidence="9" type="ORF">FD25_GL000404</name>
</gene>
<comment type="subcellular location">
    <subcellularLocation>
        <location evidence="1">Cell membrane</location>
        <topology evidence="1">Multi-pass membrane protein</topology>
    </subcellularLocation>
</comment>
<keyword evidence="3" id="KW-1003">Cell membrane</keyword>
<feature type="transmembrane region" description="Helical" evidence="7">
    <location>
        <begin position="108"/>
        <end position="133"/>
    </location>
</feature>
<feature type="transmembrane region" description="Helical" evidence="7">
    <location>
        <begin position="213"/>
        <end position="232"/>
    </location>
</feature>
<proteinExistence type="predicted"/>
<keyword evidence="2" id="KW-0813">Transport</keyword>
<evidence type="ECO:0000256" key="6">
    <source>
        <dbReference type="ARBA" id="ARBA00023136"/>
    </source>
</evidence>
<keyword evidence="6 7" id="KW-0472">Membrane</keyword>
<evidence type="ECO:0000259" key="8">
    <source>
        <dbReference type="PROSITE" id="PS50850"/>
    </source>
</evidence>
<feature type="transmembrane region" description="Helical" evidence="7">
    <location>
        <begin position="140"/>
        <end position="163"/>
    </location>
</feature>
<comment type="caution">
    <text evidence="9">The sequence shown here is derived from an EMBL/GenBank/DDBJ whole genome shotgun (WGS) entry which is preliminary data.</text>
</comment>
<accession>A0A0R1LQD4</accession>
<dbReference type="PROSITE" id="PS50850">
    <property type="entry name" value="MFS"/>
    <property type="match status" value="1"/>
</dbReference>
<keyword evidence="10" id="KW-1185">Reference proteome</keyword>
<dbReference type="STRING" id="1423715.FD25_GL000404"/>
<dbReference type="InterPro" id="IPR011701">
    <property type="entry name" value="MFS"/>
</dbReference>
<feature type="transmembrane region" description="Helical" evidence="7">
    <location>
        <begin position="52"/>
        <end position="71"/>
    </location>
</feature>
<evidence type="ECO:0000256" key="1">
    <source>
        <dbReference type="ARBA" id="ARBA00004651"/>
    </source>
</evidence>
<dbReference type="NCBIfam" id="TIGR00711">
    <property type="entry name" value="efflux_EmrB"/>
    <property type="match status" value="1"/>
</dbReference>
<sequence>MDVHGNGYNRWLLFILMLLATLAGSLMQSTLGTALPTLMKKFEIDLNTAQQATTWFLLALAIMVPVSAYLVKRFPTKHLTLVTYCLLLGGICLTAFTPEKHAMWTMFVIGRVIAAAAVGILMPLLQITILNIFSANERSLAMGLMGLVVGMSPAIGPTLTGWILDQSHHFMGLTLAASWQTIFYIPMVVLIIVLVLTPFIMRDVIPTEATIHLDSLSLILSSFGFGLFLLGFTNVSTDGWGDLWSVDAPIVTGLLIIGLFTWRQLTIPHPFLDLRVFKSWNFTITTITTIMAMMAMMGVEMMLPTYLQNVHGMTALDSGLTLLPGALFVGILSPIAGLLYAKAGIKRLAIAAFVVLIAGTIPFAFLTTSTPAIVITLMYTVRMIGVALALMPLTTAAMDALPQAQTTDGTAVNNTARQLASSVGVAVLTSVTQNVINTNKPHHQLSTVDPLKYAAKSLDASMQGFQVAFSVGLAFAVIGLVVALFFKRAKKVGANS</sequence>
<evidence type="ECO:0000256" key="4">
    <source>
        <dbReference type="ARBA" id="ARBA00022692"/>
    </source>
</evidence>
<feature type="transmembrane region" description="Helical" evidence="7">
    <location>
        <begin position="78"/>
        <end position="96"/>
    </location>
</feature>
<evidence type="ECO:0000313" key="10">
    <source>
        <dbReference type="Proteomes" id="UP000051955"/>
    </source>
</evidence>
<evidence type="ECO:0000313" key="9">
    <source>
        <dbReference type="EMBL" id="KRK94442.1"/>
    </source>
</evidence>
<dbReference type="Gene3D" id="1.20.1250.20">
    <property type="entry name" value="MFS general substrate transporter like domains"/>
    <property type="match status" value="2"/>
</dbReference>
<dbReference type="SUPFAM" id="SSF103473">
    <property type="entry name" value="MFS general substrate transporter"/>
    <property type="match status" value="1"/>
</dbReference>
<dbReference type="Pfam" id="PF07690">
    <property type="entry name" value="MFS_1"/>
    <property type="match status" value="1"/>
</dbReference>
<dbReference type="EMBL" id="AZDV01000026">
    <property type="protein sequence ID" value="KRK94442.1"/>
    <property type="molecule type" value="Genomic_DNA"/>
</dbReference>
<dbReference type="InterPro" id="IPR004638">
    <property type="entry name" value="EmrB-like"/>
</dbReference>
<feature type="transmembrane region" description="Helical" evidence="7">
    <location>
        <begin position="348"/>
        <end position="366"/>
    </location>
</feature>
<dbReference type="PANTHER" id="PTHR42718">
    <property type="entry name" value="MAJOR FACILITATOR SUPERFAMILY MULTIDRUG TRANSPORTER MFSC"/>
    <property type="match status" value="1"/>
</dbReference>
<dbReference type="InterPro" id="IPR020846">
    <property type="entry name" value="MFS_dom"/>
</dbReference>
<evidence type="ECO:0000256" key="5">
    <source>
        <dbReference type="ARBA" id="ARBA00022989"/>
    </source>
</evidence>
<reference evidence="9 10" key="1">
    <citation type="journal article" date="2015" name="Genome Announc.">
        <title>Expanding the biotechnology potential of lactobacilli through comparative genomics of 213 strains and associated genera.</title>
        <authorList>
            <person name="Sun Z."/>
            <person name="Harris H.M."/>
            <person name="McCann A."/>
            <person name="Guo C."/>
            <person name="Argimon S."/>
            <person name="Zhang W."/>
            <person name="Yang X."/>
            <person name="Jeffery I.B."/>
            <person name="Cooney J.C."/>
            <person name="Kagawa T.F."/>
            <person name="Liu W."/>
            <person name="Song Y."/>
            <person name="Salvetti E."/>
            <person name="Wrobel A."/>
            <person name="Rasinkangas P."/>
            <person name="Parkhill J."/>
            <person name="Rea M.C."/>
            <person name="O'Sullivan O."/>
            <person name="Ritari J."/>
            <person name="Douillard F.P."/>
            <person name="Paul Ross R."/>
            <person name="Yang R."/>
            <person name="Briner A.E."/>
            <person name="Felis G.E."/>
            <person name="de Vos W.M."/>
            <person name="Barrangou R."/>
            <person name="Klaenhammer T.R."/>
            <person name="Caufield P.W."/>
            <person name="Cui Y."/>
            <person name="Zhang H."/>
            <person name="O'Toole P.W."/>
        </authorList>
    </citation>
    <scope>NUCLEOTIDE SEQUENCE [LARGE SCALE GENOMIC DNA]</scope>
    <source>
        <strain evidence="9 10">DSM 19394</strain>
    </source>
</reference>
<dbReference type="PANTHER" id="PTHR42718:SF24">
    <property type="entry name" value="MAJOR FACILITATOR SUPERFAMILY (MFS) PROFILE DOMAIN-CONTAINING PROTEIN"/>
    <property type="match status" value="1"/>
</dbReference>
<dbReference type="GO" id="GO:0022857">
    <property type="term" value="F:transmembrane transporter activity"/>
    <property type="evidence" value="ECO:0007669"/>
    <property type="project" value="InterPro"/>
</dbReference>
<feature type="transmembrane region" description="Helical" evidence="7">
    <location>
        <begin position="322"/>
        <end position="341"/>
    </location>
</feature>
<organism evidence="9 10">
    <name type="scientific">Levilactobacillus acidifarinae DSM 19394 = JCM 15949</name>
    <dbReference type="NCBI Taxonomy" id="1423715"/>
    <lineage>
        <taxon>Bacteria</taxon>
        <taxon>Bacillati</taxon>
        <taxon>Bacillota</taxon>
        <taxon>Bacilli</taxon>
        <taxon>Lactobacillales</taxon>
        <taxon>Lactobacillaceae</taxon>
        <taxon>Levilactobacillus</taxon>
    </lineage>
</organism>
<keyword evidence="4 7" id="KW-0812">Transmembrane</keyword>
<keyword evidence="5 7" id="KW-1133">Transmembrane helix</keyword>
<dbReference type="Proteomes" id="UP000051955">
    <property type="component" value="Unassembled WGS sequence"/>
</dbReference>
<evidence type="ECO:0000256" key="7">
    <source>
        <dbReference type="SAM" id="Phobius"/>
    </source>
</evidence>